<keyword evidence="1 5" id="KW-0489">Methyltransferase</keyword>
<dbReference type="GO" id="GO:0008173">
    <property type="term" value="F:RNA methyltransferase activity"/>
    <property type="evidence" value="ECO:0007669"/>
    <property type="project" value="InterPro"/>
</dbReference>
<dbReference type="GO" id="GO:0006396">
    <property type="term" value="P:RNA processing"/>
    <property type="evidence" value="ECO:0007669"/>
    <property type="project" value="InterPro"/>
</dbReference>
<dbReference type="Proteomes" id="UP000535437">
    <property type="component" value="Unassembled WGS sequence"/>
</dbReference>
<dbReference type="InterPro" id="IPR051259">
    <property type="entry name" value="rRNA_Methyltransferase"/>
</dbReference>
<sequence length="291" mass="31307">MSGPSRPVDAGEARAVPNPVIHLDSADDPRVTDYRSLTDAGLRRRQDLEHGMYMAESSQVVRRAVAAGHRPRSFFMEHRHLAGLADVVARWPDAPVYVGEEQVLEAITGFHLHRGALAAMHRPPELSLEEVLAGLGTGSEKQRLRIGILEDLTDHTNVGAVFRSAAALGLDALMLSPACADPLYRRAIRVSMGAVFQVPWTRIHPWPDGLAGLQEAGFVVAGMSLGEGSITLDALVAEDYPRLALVLGNEGAGLRAETDRRLDARVTIPMMPGVDSLNVAAASAVAFYATR</sequence>
<keyword evidence="2" id="KW-0808">Transferase</keyword>
<dbReference type="SUPFAM" id="SSF75217">
    <property type="entry name" value="alpha/beta knot"/>
    <property type="match status" value="1"/>
</dbReference>
<dbReference type="InterPro" id="IPR029064">
    <property type="entry name" value="Ribosomal_eL30-like_sf"/>
</dbReference>
<evidence type="ECO:0000313" key="6">
    <source>
        <dbReference type="Proteomes" id="UP000535437"/>
    </source>
</evidence>
<dbReference type="PANTHER" id="PTHR43191">
    <property type="entry name" value="RRNA METHYLTRANSFERASE 3"/>
    <property type="match status" value="1"/>
</dbReference>
<organism evidence="5 6">
    <name type="scientific">Nesterenkonia xinjiangensis</name>
    <dbReference type="NCBI Taxonomy" id="225327"/>
    <lineage>
        <taxon>Bacteria</taxon>
        <taxon>Bacillati</taxon>
        <taxon>Actinomycetota</taxon>
        <taxon>Actinomycetes</taxon>
        <taxon>Micrococcales</taxon>
        <taxon>Micrococcaceae</taxon>
        <taxon>Nesterenkonia</taxon>
    </lineage>
</organism>
<dbReference type="PANTHER" id="PTHR43191:SF12">
    <property type="entry name" value="RRNA METHYLASE"/>
    <property type="match status" value="1"/>
</dbReference>
<dbReference type="Gene3D" id="3.40.1280.10">
    <property type="match status" value="1"/>
</dbReference>
<dbReference type="Gene3D" id="3.30.1330.30">
    <property type="match status" value="1"/>
</dbReference>
<dbReference type="AlphaFoldDB" id="A0A7Z0GNR9"/>
<reference evidence="5 6" key="1">
    <citation type="submission" date="2020-07" db="EMBL/GenBank/DDBJ databases">
        <title>Sequencing the genomes of 1000 actinobacteria strains.</title>
        <authorList>
            <person name="Klenk H.-P."/>
        </authorList>
    </citation>
    <scope>NUCLEOTIDE SEQUENCE [LARGE SCALE GENOMIC DNA]</scope>
    <source>
        <strain evidence="5 6">DSM 15475</strain>
    </source>
</reference>
<dbReference type="InterPro" id="IPR029028">
    <property type="entry name" value="Alpha/beta_knot_MTases"/>
</dbReference>
<accession>A0A7Z0GNR9</accession>
<proteinExistence type="predicted"/>
<dbReference type="GO" id="GO:0032259">
    <property type="term" value="P:methylation"/>
    <property type="evidence" value="ECO:0007669"/>
    <property type="project" value="UniProtKB-KW"/>
</dbReference>
<evidence type="ECO:0000259" key="4">
    <source>
        <dbReference type="Pfam" id="PF00588"/>
    </source>
</evidence>
<gene>
    <name evidence="5" type="ORF">HNR09_002805</name>
</gene>
<protein>
    <submittedName>
        <fullName evidence="5">tRNA G18 (Ribose-2'-O)-methylase SpoU</fullName>
    </submittedName>
</protein>
<dbReference type="GO" id="GO:0003723">
    <property type="term" value="F:RNA binding"/>
    <property type="evidence" value="ECO:0007669"/>
    <property type="project" value="InterPro"/>
</dbReference>
<dbReference type="InterPro" id="IPR001537">
    <property type="entry name" value="SpoU_MeTrfase"/>
</dbReference>
<dbReference type="Pfam" id="PF00588">
    <property type="entry name" value="SpoU_methylase"/>
    <property type="match status" value="1"/>
</dbReference>
<comment type="caution">
    <text evidence="5">The sequence shown here is derived from an EMBL/GenBank/DDBJ whole genome shotgun (WGS) entry which is preliminary data.</text>
</comment>
<evidence type="ECO:0000256" key="3">
    <source>
        <dbReference type="SAM" id="MobiDB-lite"/>
    </source>
</evidence>
<evidence type="ECO:0000313" key="5">
    <source>
        <dbReference type="EMBL" id="NYJ79394.1"/>
    </source>
</evidence>
<dbReference type="RefSeq" id="WP_179542620.1">
    <property type="nucleotide sequence ID" value="NZ_BAAALL010000001.1"/>
</dbReference>
<feature type="domain" description="tRNA/rRNA methyltransferase SpoU type" evidence="4">
    <location>
        <begin position="148"/>
        <end position="288"/>
    </location>
</feature>
<name>A0A7Z0GNR9_9MICC</name>
<feature type="region of interest" description="Disordered" evidence="3">
    <location>
        <begin position="1"/>
        <end position="27"/>
    </location>
</feature>
<dbReference type="SUPFAM" id="SSF55315">
    <property type="entry name" value="L30e-like"/>
    <property type="match status" value="1"/>
</dbReference>
<keyword evidence="6" id="KW-1185">Reference proteome</keyword>
<dbReference type="CDD" id="cd18095">
    <property type="entry name" value="SpoU-like_rRNA-MTase"/>
    <property type="match status" value="1"/>
</dbReference>
<evidence type="ECO:0000256" key="2">
    <source>
        <dbReference type="ARBA" id="ARBA00022679"/>
    </source>
</evidence>
<dbReference type="InterPro" id="IPR029026">
    <property type="entry name" value="tRNA_m1G_MTases_N"/>
</dbReference>
<evidence type="ECO:0000256" key="1">
    <source>
        <dbReference type="ARBA" id="ARBA00022603"/>
    </source>
</evidence>
<dbReference type="EMBL" id="JACCFY010000001">
    <property type="protein sequence ID" value="NYJ79394.1"/>
    <property type="molecule type" value="Genomic_DNA"/>
</dbReference>